<dbReference type="InterPro" id="IPR018496">
    <property type="entry name" value="PsdUridine_synth_RsuA/RluB_CS"/>
</dbReference>
<dbReference type="InterPro" id="IPR000748">
    <property type="entry name" value="PsdUridine_synth_RsuA/RluB/E/F"/>
</dbReference>
<dbReference type="GO" id="GO:0120159">
    <property type="term" value="F:rRNA pseudouridine synthase activity"/>
    <property type="evidence" value="ECO:0007669"/>
    <property type="project" value="UniProtKB-ARBA"/>
</dbReference>
<dbReference type="GO" id="GO:0000455">
    <property type="term" value="P:enzyme-directed rRNA pseudouridine synthesis"/>
    <property type="evidence" value="ECO:0007669"/>
    <property type="project" value="UniProtKB-ARBA"/>
</dbReference>
<evidence type="ECO:0000313" key="8">
    <source>
        <dbReference type="Proteomes" id="UP000242084"/>
    </source>
</evidence>
<gene>
    <name evidence="7" type="primary">rsuA</name>
    <name evidence="7" type="ORF">SAMEA4384403_00984</name>
</gene>
<dbReference type="NCBIfam" id="TIGR00093">
    <property type="entry name" value="pseudouridine synthase"/>
    <property type="match status" value="1"/>
</dbReference>
<dbReference type="AlphaFoldDB" id="A0A239YXX7"/>
<dbReference type="FunFam" id="3.30.70.1560:FF:000001">
    <property type="entry name" value="Pseudouridine synthase"/>
    <property type="match status" value="1"/>
</dbReference>
<dbReference type="GO" id="GO:0005829">
    <property type="term" value="C:cytosol"/>
    <property type="evidence" value="ECO:0007669"/>
    <property type="project" value="UniProtKB-ARBA"/>
</dbReference>
<dbReference type="SUPFAM" id="SSF55120">
    <property type="entry name" value="Pseudouridine synthase"/>
    <property type="match status" value="1"/>
</dbReference>
<evidence type="ECO:0000313" key="7">
    <source>
        <dbReference type="EMBL" id="SNV63929.1"/>
    </source>
</evidence>
<dbReference type="EC" id="5.4.99.-" evidence="5"/>
<keyword evidence="3 5" id="KW-0413">Isomerase</keyword>
<dbReference type="InterPro" id="IPR020103">
    <property type="entry name" value="PsdUridine_synth_cat_dom_sf"/>
</dbReference>
<dbReference type="PANTHER" id="PTHR47683">
    <property type="entry name" value="PSEUDOURIDINE SYNTHASE FAMILY PROTEIN-RELATED"/>
    <property type="match status" value="1"/>
</dbReference>
<dbReference type="Gene3D" id="3.30.70.1560">
    <property type="entry name" value="Alpha-L RNA-binding motif"/>
    <property type="match status" value="1"/>
</dbReference>
<dbReference type="KEGG" id="sste:SAMEA4384403_0984"/>
<dbReference type="CDD" id="cd00165">
    <property type="entry name" value="S4"/>
    <property type="match status" value="1"/>
</dbReference>
<dbReference type="Gene3D" id="3.30.70.580">
    <property type="entry name" value="Pseudouridine synthase I, catalytic domain, N-terminal subdomain"/>
    <property type="match status" value="1"/>
</dbReference>
<dbReference type="PROSITE" id="PS50889">
    <property type="entry name" value="S4"/>
    <property type="match status" value="1"/>
</dbReference>
<dbReference type="InterPro" id="IPR006145">
    <property type="entry name" value="PsdUridine_synth_RsuA/RluA"/>
</dbReference>
<dbReference type="InterPro" id="IPR020094">
    <property type="entry name" value="TruA/RsuA/RluB/E/F_N"/>
</dbReference>
<evidence type="ECO:0000256" key="5">
    <source>
        <dbReference type="RuleBase" id="RU003887"/>
    </source>
</evidence>
<keyword evidence="8" id="KW-1185">Reference proteome</keyword>
<comment type="similarity">
    <text evidence="1 5">Belongs to the pseudouridine synthase RsuA family.</text>
</comment>
<dbReference type="PROSITE" id="PS01149">
    <property type="entry name" value="PSI_RSU"/>
    <property type="match status" value="1"/>
</dbReference>
<evidence type="ECO:0000256" key="1">
    <source>
        <dbReference type="ARBA" id="ARBA00008348"/>
    </source>
</evidence>
<dbReference type="Proteomes" id="UP000242084">
    <property type="component" value="Chromosome 1"/>
</dbReference>
<evidence type="ECO:0000256" key="2">
    <source>
        <dbReference type="ARBA" id="ARBA00022884"/>
    </source>
</evidence>
<dbReference type="InterPro" id="IPR042092">
    <property type="entry name" value="PsdUridine_s_RsuA/RluB/E/F_cat"/>
</dbReference>
<dbReference type="EMBL" id="LT906462">
    <property type="protein sequence ID" value="SNV63929.1"/>
    <property type="molecule type" value="Genomic_DNA"/>
</dbReference>
<keyword evidence="2 4" id="KW-0694">RNA-binding</keyword>
<dbReference type="Pfam" id="PF01479">
    <property type="entry name" value="S4"/>
    <property type="match status" value="1"/>
</dbReference>
<feature type="domain" description="RNA-binding S4" evidence="6">
    <location>
        <begin position="2"/>
        <end position="60"/>
    </location>
</feature>
<dbReference type="SMART" id="SM00363">
    <property type="entry name" value="S4"/>
    <property type="match status" value="1"/>
</dbReference>
<proteinExistence type="inferred from homology"/>
<dbReference type="PANTHER" id="PTHR47683:SF4">
    <property type="entry name" value="PSEUDOURIDINE SYNTHASE"/>
    <property type="match status" value="1"/>
</dbReference>
<dbReference type="Pfam" id="PF00849">
    <property type="entry name" value="PseudoU_synth_2"/>
    <property type="match status" value="1"/>
</dbReference>
<evidence type="ECO:0000256" key="3">
    <source>
        <dbReference type="ARBA" id="ARBA00023235"/>
    </source>
</evidence>
<accession>A0A239YXX7</accession>
<dbReference type="InterPro" id="IPR036986">
    <property type="entry name" value="S4_RNA-bd_sf"/>
</dbReference>
<evidence type="ECO:0000256" key="4">
    <source>
        <dbReference type="PROSITE-ProRule" id="PRU00182"/>
    </source>
</evidence>
<dbReference type="CDD" id="cd02553">
    <property type="entry name" value="PseudoU_synth_RsuA"/>
    <property type="match status" value="1"/>
</dbReference>
<dbReference type="SUPFAM" id="SSF55174">
    <property type="entry name" value="Alpha-L RNA-binding motif"/>
    <property type="match status" value="1"/>
</dbReference>
<reference evidence="7 8" key="1">
    <citation type="submission" date="2017-06" db="EMBL/GenBank/DDBJ databases">
        <authorList>
            <consortium name="Pathogen Informatics"/>
        </authorList>
    </citation>
    <scope>NUCLEOTIDE SEQUENCE [LARGE SCALE GENOMIC DNA]</scope>
    <source>
        <strain evidence="7 8">NCTC13839</strain>
    </source>
</reference>
<dbReference type="InterPro" id="IPR002942">
    <property type="entry name" value="S4_RNA-bd"/>
</dbReference>
<organism evidence="7 8">
    <name type="scientific">Mammaliicoccus stepanovicii</name>
    <dbReference type="NCBI Taxonomy" id="643214"/>
    <lineage>
        <taxon>Bacteria</taxon>
        <taxon>Bacillati</taxon>
        <taxon>Bacillota</taxon>
        <taxon>Bacilli</taxon>
        <taxon>Bacillales</taxon>
        <taxon>Staphylococcaceae</taxon>
        <taxon>Mammaliicoccus</taxon>
    </lineage>
</organism>
<sequence>MMRLDKFLANSGIGTRKEVKKYLKKNLVSVNDEIVKKADMHINPEQDVITFEDIPISYEPVVYLMMNKPAGFISATEDDEHETVIDLVPEYMHLDLFPVGRLDKDTEGLILLTNDGKFSHKIMSPKQKVPKLYYVELEGTIRDDAVEIFKAGIDLSDFTSSPSELEIIENDYESIAHVTIYEGKFHQVKRMFHSIGCEVTYLKRLKIGNLELDEDLPVGEYRHLTDEDFHKLNVDL</sequence>
<dbReference type="InterPro" id="IPR050343">
    <property type="entry name" value="RsuA_PseudoU_synthase"/>
</dbReference>
<name>A0A239YXX7_9STAP</name>
<dbReference type="GO" id="GO:0003723">
    <property type="term" value="F:RNA binding"/>
    <property type="evidence" value="ECO:0007669"/>
    <property type="project" value="UniProtKB-KW"/>
</dbReference>
<protein>
    <recommendedName>
        <fullName evidence="5">Pseudouridine synthase</fullName>
        <ecNumber evidence="5">5.4.99.-</ecNumber>
    </recommendedName>
</protein>
<dbReference type="Gene3D" id="3.10.290.10">
    <property type="entry name" value="RNA-binding S4 domain"/>
    <property type="match status" value="1"/>
</dbReference>
<evidence type="ECO:0000259" key="6">
    <source>
        <dbReference type="SMART" id="SM00363"/>
    </source>
</evidence>